<keyword evidence="1" id="KW-0472">Membrane</keyword>
<dbReference type="STRING" id="1513793.SAMN06296036_102223"/>
<sequence length="308" mass="33676">MTEKKGRPLLYIFLFVFSFVFFLYLTFPYGVLKEAIVVEISKATGYSIRVKEFGPSLPLGFECEGVQVTSRDGTQRIEIEEVDVSLSVFALLIGRVSVDADLVSKGGGEMSIGSSWGILQLAVDQNFIPNYVELEADEFDIGSLASFGIQSYAKSANDMIKGTLNKLRIDGNLEGTVELDLAVDDPTASSGTVDLRINKGMLDLNDENLGVAKQKFKKAVVQASLEKGALRINKKSGFHTQELTVDLNGNTTFRNPLPNSRLNVGVDVKLDGKLKENFDFFLNMAGGKNGTVTYKLSGTLGRPSFRTQ</sequence>
<dbReference type="InterPro" id="IPR030925">
    <property type="entry name" value="T2SS_GspN_Lepto"/>
</dbReference>
<evidence type="ECO:0000313" key="3">
    <source>
        <dbReference type="Proteomes" id="UP000192907"/>
    </source>
</evidence>
<keyword evidence="1" id="KW-0812">Transmembrane</keyword>
<accession>A0A1Y6BDL0</accession>
<keyword evidence="3" id="KW-1185">Reference proteome</keyword>
<gene>
    <name evidence="2" type="ORF">SAMN06296036_102223</name>
</gene>
<evidence type="ECO:0000256" key="1">
    <source>
        <dbReference type="SAM" id="Phobius"/>
    </source>
</evidence>
<organism evidence="2 3">
    <name type="scientific">Pseudobacteriovorax antillogorgiicola</name>
    <dbReference type="NCBI Taxonomy" id="1513793"/>
    <lineage>
        <taxon>Bacteria</taxon>
        <taxon>Pseudomonadati</taxon>
        <taxon>Bdellovibrionota</taxon>
        <taxon>Oligoflexia</taxon>
        <taxon>Oligoflexales</taxon>
        <taxon>Pseudobacteriovoracaceae</taxon>
        <taxon>Pseudobacteriovorax</taxon>
    </lineage>
</organism>
<keyword evidence="1" id="KW-1133">Transmembrane helix</keyword>
<dbReference type="EMBL" id="FWZT01000002">
    <property type="protein sequence ID" value="SME95586.1"/>
    <property type="molecule type" value="Genomic_DNA"/>
</dbReference>
<dbReference type="NCBIfam" id="TIGR04411">
    <property type="entry name" value="T2SS_GspN_Lepto"/>
    <property type="match status" value="1"/>
</dbReference>
<feature type="transmembrane region" description="Helical" evidence="1">
    <location>
        <begin position="9"/>
        <end position="32"/>
    </location>
</feature>
<dbReference type="RefSeq" id="WP_159455120.1">
    <property type="nucleotide sequence ID" value="NZ_FWZT01000002.1"/>
</dbReference>
<protein>
    <submittedName>
        <fullName evidence="2">Type II secretion system protein N</fullName>
    </submittedName>
</protein>
<dbReference type="Proteomes" id="UP000192907">
    <property type="component" value="Unassembled WGS sequence"/>
</dbReference>
<reference evidence="3" key="1">
    <citation type="submission" date="2017-04" db="EMBL/GenBank/DDBJ databases">
        <authorList>
            <person name="Varghese N."/>
            <person name="Submissions S."/>
        </authorList>
    </citation>
    <scope>NUCLEOTIDE SEQUENCE [LARGE SCALE GENOMIC DNA]</scope>
    <source>
        <strain evidence="3">RKEM611</strain>
    </source>
</reference>
<evidence type="ECO:0000313" key="2">
    <source>
        <dbReference type="EMBL" id="SME95586.1"/>
    </source>
</evidence>
<name>A0A1Y6BDL0_9BACT</name>
<proteinExistence type="predicted"/>
<dbReference type="AlphaFoldDB" id="A0A1Y6BDL0"/>